<proteinExistence type="predicted"/>
<name>A0ABP0Q9B9_9DINO</name>
<protein>
    <submittedName>
        <fullName evidence="2">Uncharacterized protein</fullName>
    </submittedName>
</protein>
<comment type="caution">
    <text evidence="2">The sequence shown here is derived from an EMBL/GenBank/DDBJ whole genome shotgun (WGS) entry which is preliminary data.</text>
</comment>
<dbReference type="Proteomes" id="UP001642464">
    <property type="component" value="Unassembled WGS sequence"/>
</dbReference>
<dbReference type="EMBL" id="CAXAMM010039196">
    <property type="protein sequence ID" value="CAK9084633.1"/>
    <property type="molecule type" value="Genomic_DNA"/>
</dbReference>
<keyword evidence="1" id="KW-0732">Signal</keyword>
<organism evidence="2 3">
    <name type="scientific">Durusdinium trenchii</name>
    <dbReference type="NCBI Taxonomy" id="1381693"/>
    <lineage>
        <taxon>Eukaryota</taxon>
        <taxon>Sar</taxon>
        <taxon>Alveolata</taxon>
        <taxon>Dinophyceae</taxon>
        <taxon>Suessiales</taxon>
        <taxon>Symbiodiniaceae</taxon>
        <taxon>Durusdinium</taxon>
    </lineage>
</organism>
<gene>
    <name evidence="2" type="ORF">SCF082_LOCUS40141</name>
</gene>
<sequence length="195" mass="21782">MATHLVVFLTLLYGCLGSEARSDVAGRVSCDKASAQIHVATFASEINVAMLPFLASTLFHLGRVVLLDDGQGSSWPPWKKLPAYREYLWKRLGPSQICDFVFFLDAYDTMVLEGETQLLERLEALELYTGRPVFFGAETDCDKFCEEQQRLAKRFPAKDPFEAQLIAAYMTKCSRACVAFRVIGRRATHGSGGQK</sequence>
<evidence type="ECO:0000256" key="1">
    <source>
        <dbReference type="SAM" id="SignalP"/>
    </source>
</evidence>
<feature type="chain" id="PRO_5046571408" evidence="1">
    <location>
        <begin position="18"/>
        <end position="195"/>
    </location>
</feature>
<reference evidence="2 3" key="1">
    <citation type="submission" date="2024-02" db="EMBL/GenBank/DDBJ databases">
        <authorList>
            <person name="Chen Y."/>
            <person name="Shah S."/>
            <person name="Dougan E. K."/>
            <person name="Thang M."/>
            <person name="Chan C."/>
        </authorList>
    </citation>
    <scope>NUCLEOTIDE SEQUENCE [LARGE SCALE GENOMIC DNA]</scope>
</reference>
<evidence type="ECO:0000313" key="2">
    <source>
        <dbReference type="EMBL" id="CAK9084633.1"/>
    </source>
</evidence>
<keyword evidence="3" id="KW-1185">Reference proteome</keyword>
<feature type="signal peptide" evidence="1">
    <location>
        <begin position="1"/>
        <end position="17"/>
    </location>
</feature>
<evidence type="ECO:0000313" key="3">
    <source>
        <dbReference type="Proteomes" id="UP001642464"/>
    </source>
</evidence>
<accession>A0ABP0Q9B9</accession>